<dbReference type="VEuPathDB" id="VectorBase:CPIJ011674"/>
<dbReference type="Proteomes" id="UP000002320">
    <property type="component" value="Unassembled WGS sequence"/>
</dbReference>
<dbReference type="STRING" id="7176.B0WWC0"/>
<evidence type="ECO:0000313" key="2">
    <source>
        <dbReference type="EnsemblMetazoa" id="CPIJ011674-PA"/>
    </source>
</evidence>
<keyword evidence="3" id="KW-1185">Reference proteome</keyword>
<dbReference type="AlphaFoldDB" id="B0WWC0"/>
<gene>
    <name evidence="2" type="primary">6044139</name>
    <name evidence="1" type="ORF">CpipJ_CPIJ011674</name>
</gene>
<organism>
    <name type="scientific">Culex quinquefasciatus</name>
    <name type="common">Southern house mosquito</name>
    <name type="synonym">Culex pungens</name>
    <dbReference type="NCBI Taxonomy" id="7176"/>
    <lineage>
        <taxon>Eukaryota</taxon>
        <taxon>Metazoa</taxon>
        <taxon>Ecdysozoa</taxon>
        <taxon>Arthropoda</taxon>
        <taxon>Hexapoda</taxon>
        <taxon>Insecta</taxon>
        <taxon>Pterygota</taxon>
        <taxon>Neoptera</taxon>
        <taxon>Endopterygota</taxon>
        <taxon>Diptera</taxon>
        <taxon>Nematocera</taxon>
        <taxon>Culicoidea</taxon>
        <taxon>Culicidae</taxon>
        <taxon>Culicinae</taxon>
        <taxon>Culicini</taxon>
        <taxon>Culex</taxon>
        <taxon>Culex</taxon>
    </lineage>
</organism>
<dbReference type="InParanoid" id="B0WWC0"/>
<name>B0WWC0_CULQU</name>
<sequence>MPQPPWLAFDAPFIYGSAAPLFAIKIPDSVTKSIPRSIFYVQVQNQQNKRTYVPCEDVEGQKRVFLVIALLRRLVHIGVLDESRLKLDYVLDLFNLPSPSAFWSASGKSARYIDFSLIGGGHPGRAKERTCEKARVVAAAPEEDSACCPQCFDYIRPTVRCVADGEEGEEAKNPLLDATRTANGRRALGRYNLGQTETGHITCVCSSTSDDKFYMIDQTAKGDLDTLSPDHVEELNEEQLNATNVMKAVLGYVPQDDRRICPFYDPAIEGCFKGYGCRLENVAKLEVDWTSNRPVSPGGDIGEILVMTKLSTHWQLLVMDHAGVIPA</sequence>
<accession>B0WWC0</accession>
<dbReference type="OrthoDB" id="10052065at2759"/>
<dbReference type="VEuPathDB" id="VectorBase:CQUJHB003094"/>
<reference evidence="2" key="2">
    <citation type="submission" date="2021-02" db="UniProtKB">
        <authorList>
            <consortium name="EnsemblMetazoa"/>
        </authorList>
    </citation>
    <scope>IDENTIFICATION</scope>
    <source>
        <strain evidence="2">JHB</strain>
    </source>
</reference>
<evidence type="ECO:0000313" key="1">
    <source>
        <dbReference type="EMBL" id="EDS36012.1"/>
    </source>
</evidence>
<proteinExistence type="predicted"/>
<dbReference type="HOGENOM" id="CLU_850613_0_0_1"/>
<dbReference type="KEGG" id="cqu:CpipJ_CPIJ011674"/>
<dbReference type="EnsemblMetazoa" id="CPIJ011674-RA">
    <property type="protein sequence ID" value="CPIJ011674-PA"/>
    <property type="gene ID" value="CPIJ011674"/>
</dbReference>
<evidence type="ECO:0000313" key="3">
    <source>
        <dbReference type="Proteomes" id="UP000002320"/>
    </source>
</evidence>
<dbReference type="EMBL" id="DS232142">
    <property type="protein sequence ID" value="EDS36012.1"/>
    <property type="molecule type" value="Genomic_DNA"/>
</dbReference>
<protein>
    <submittedName>
        <fullName evidence="1 2">Uncharacterized protein</fullName>
    </submittedName>
</protein>
<reference evidence="1" key="1">
    <citation type="submission" date="2007-03" db="EMBL/GenBank/DDBJ databases">
        <title>Annotation of Culex pipiens quinquefasciatus.</title>
        <authorList>
            <consortium name="The Broad Institute Genome Sequencing Platform"/>
            <person name="Atkinson P.W."/>
            <person name="Hemingway J."/>
            <person name="Christensen B.M."/>
            <person name="Higgs S."/>
            <person name="Kodira C."/>
            <person name="Hannick L."/>
            <person name="Megy K."/>
            <person name="O'Leary S."/>
            <person name="Pearson M."/>
            <person name="Haas B.J."/>
            <person name="Mauceli E."/>
            <person name="Wortman J.R."/>
            <person name="Lee N.H."/>
            <person name="Guigo R."/>
            <person name="Stanke M."/>
            <person name="Alvarado L."/>
            <person name="Amedeo P."/>
            <person name="Antoine C.H."/>
            <person name="Arensburger P."/>
            <person name="Bidwell S.L."/>
            <person name="Crawford M."/>
            <person name="Camaro F."/>
            <person name="Devon K."/>
            <person name="Engels R."/>
            <person name="Hammond M."/>
            <person name="Howarth C."/>
            <person name="Koehrsen M."/>
            <person name="Lawson D."/>
            <person name="Montgomery P."/>
            <person name="Nene V."/>
            <person name="Nusbaum C."/>
            <person name="Puiu D."/>
            <person name="Romero-Severson J."/>
            <person name="Severson D.W."/>
            <person name="Shumway M."/>
            <person name="Sisk P."/>
            <person name="Stolte C."/>
            <person name="Zeng Q."/>
            <person name="Eisenstadt E."/>
            <person name="Fraser-Liggett C."/>
            <person name="Strausberg R."/>
            <person name="Galagan J."/>
            <person name="Birren B."/>
            <person name="Collins F.H."/>
        </authorList>
    </citation>
    <scope>NUCLEOTIDE SEQUENCE [LARGE SCALE GENOMIC DNA]</scope>
    <source>
        <strain evidence="1">JHB</strain>
    </source>
</reference>